<name>A0A9N9BTE3_9GLOM</name>
<reference evidence="1" key="1">
    <citation type="submission" date="2021-06" db="EMBL/GenBank/DDBJ databases">
        <authorList>
            <person name="Kallberg Y."/>
            <person name="Tangrot J."/>
            <person name="Rosling A."/>
        </authorList>
    </citation>
    <scope>NUCLEOTIDE SEQUENCE</scope>
    <source>
        <strain evidence="1">IA702</strain>
    </source>
</reference>
<dbReference type="AlphaFoldDB" id="A0A9N9BTE3"/>
<accession>A0A9N9BTE3</accession>
<organism evidence="1 2">
    <name type="scientific">Paraglomus occultum</name>
    <dbReference type="NCBI Taxonomy" id="144539"/>
    <lineage>
        <taxon>Eukaryota</taxon>
        <taxon>Fungi</taxon>
        <taxon>Fungi incertae sedis</taxon>
        <taxon>Mucoromycota</taxon>
        <taxon>Glomeromycotina</taxon>
        <taxon>Glomeromycetes</taxon>
        <taxon>Paraglomerales</taxon>
        <taxon>Paraglomeraceae</taxon>
        <taxon>Paraglomus</taxon>
    </lineage>
</organism>
<comment type="caution">
    <text evidence="1">The sequence shown here is derived from an EMBL/GenBank/DDBJ whole genome shotgun (WGS) entry which is preliminary data.</text>
</comment>
<dbReference type="Proteomes" id="UP000789572">
    <property type="component" value="Unassembled WGS sequence"/>
</dbReference>
<evidence type="ECO:0000313" key="1">
    <source>
        <dbReference type="EMBL" id="CAG8575748.1"/>
    </source>
</evidence>
<evidence type="ECO:0000313" key="2">
    <source>
        <dbReference type="Proteomes" id="UP000789572"/>
    </source>
</evidence>
<feature type="non-terminal residue" evidence="1">
    <location>
        <position position="40"/>
    </location>
</feature>
<gene>
    <name evidence="1" type="ORF">POCULU_LOCUS6227</name>
</gene>
<keyword evidence="2" id="KW-1185">Reference proteome</keyword>
<proteinExistence type="predicted"/>
<sequence length="40" mass="4503">TAKNDVEADDELNFPSDVKNTIDYDSVSNEIKEKIAFTPE</sequence>
<dbReference type="EMBL" id="CAJVPJ010001107">
    <property type="protein sequence ID" value="CAG8575748.1"/>
    <property type="molecule type" value="Genomic_DNA"/>
</dbReference>
<protein>
    <submittedName>
        <fullName evidence="1">4017_t:CDS:1</fullName>
    </submittedName>
</protein>